<proteinExistence type="predicted"/>
<comment type="caution">
    <text evidence="6">The sequence shown here is derived from an EMBL/GenBank/DDBJ whole genome shotgun (WGS) entry which is preliminary data.</text>
</comment>
<evidence type="ECO:0000313" key="6">
    <source>
        <dbReference type="EMBL" id="OQS54850.1"/>
    </source>
</evidence>
<evidence type="ECO:0000256" key="1">
    <source>
        <dbReference type="ARBA" id="ARBA00022723"/>
    </source>
</evidence>
<protein>
    <submittedName>
        <fullName evidence="6">SAP5</fullName>
    </submittedName>
</protein>
<dbReference type="Gene3D" id="4.10.1110.10">
    <property type="entry name" value="AN1-like Zinc finger"/>
    <property type="match status" value="1"/>
</dbReference>
<reference evidence="6 7" key="1">
    <citation type="journal article" date="2017" name="Environ. Microbiol.">
        <title>Decay of the glycolytic pathway and adaptation to intranuclear parasitism within Enterocytozoonidae microsporidia.</title>
        <authorList>
            <person name="Wiredu Boakye D."/>
            <person name="Jaroenlak P."/>
            <person name="Prachumwat A."/>
            <person name="Williams T.A."/>
            <person name="Bateman K.S."/>
            <person name="Itsathitphaisarn O."/>
            <person name="Sritunyalucksana K."/>
            <person name="Paszkiewicz K.H."/>
            <person name="Moore K.A."/>
            <person name="Stentiford G.D."/>
            <person name="Williams B.A."/>
        </authorList>
    </citation>
    <scope>NUCLEOTIDE SEQUENCE [LARGE SCALE GENOMIC DNA]</scope>
    <source>
        <strain evidence="6 7">TH1</strain>
    </source>
</reference>
<keyword evidence="3" id="KW-0862">Zinc</keyword>
<evidence type="ECO:0000313" key="7">
    <source>
        <dbReference type="Proteomes" id="UP000192758"/>
    </source>
</evidence>
<dbReference type="InterPro" id="IPR035896">
    <property type="entry name" value="AN1-like_Znf"/>
</dbReference>
<dbReference type="SUPFAM" id="SSF118310">
    <property type="entry name" value="AN1-like Zinc finger"/>
    <property type="match status" value="1"/>
</dbReference>
<dbReference type="InterPro" id="IPR000058">
    <property type="entry name" value="Znf_AN1"/>
</dbReference>
<evidence type="ECO:0000259" key="5">
    <source>
        <dbReference type="PROSITE" id="PS51039"/>
    </source>
</evidence>
<dbReference type="SMART" id="SM00154">
    <property type="entry name" value="ZnF_AN1"/>
    <property type="match status" value="1"/>
</dbReference>
<keyword evidence="2 4" id="KW-0863">Zinc-finger</keyword>
<keyword evidence="7" id="KW-1185">Reference proteome</keyword>
<dbReference type="STRING" id="646526.A0A1W0E6G8"/>
<feature type="domain" description="AN1-type" evidence="5">
    <location>
        <begin position="58"/>
        <end position="105"/>
    </location>
</feature>
<dbReference type="PANTHER" id="PTHR46728">
    <property type="entry name" value="AN1-TYPE ZINC FINGER PROTEIN 4"/>
    <property type="match status" value="1"/>
</dbReference>
<dbReference type="OrthoDB" id="428577at2759"/>
<accession>A0A1W0E6G8</accession>
<keyword evidence="1" id="KW-0479">Metal-binding</keyword>
<dbReference type="PANTHER" id="PTHR46728:SF1">
    <property type="entry name" value="AN1-TYPE ZINC FINGER PROTEIN 4"/>
    <property type="match status" value="1"/>
</dbReference>
<evidence type="ECO:0000256" key="2">
    <source>
        <dbReference type="ARBA" id="ARBA00022771"/>
    </source>
</evidence>
<dbReference type="VEuPathDB" id="MicrosporidiaDB:EHP00_204"/>
<organism evidence="6 7">
    <name type="scientific">Ecytonucleospora hepatopenaei</name>
    <dbReference type="NCBI Taxonomy" id="646526"/>
    <lineage>
        <taxon>Eukaryota</taxon>
        <taxon>Fungi</taxon>
        <taxon>Fungi incertae sedis</taxon>
        <taxon>Microsporidia</taxon>
        <taxon>Enterocytozoonidae</taxon>
        <taxon>Ecytonucleospora</taxon>
    </lineage>
</organism>
<sequence length="121" mass="14294">MVLDKIHKSDSTEKILNKEDKYTDLCTGSKISPVAFKRKLVLSESTEKEVKVRKTEDKKIKNTCFFCNKKLKIFNTYQCRCGKDFCNRHRFFDQHDCAFDIKNESKKILERNNPKVAPRKL</sequence>
<gene>
    <name evidence="6" type="primary">SAP5</name>
    <name evidence="6" type="ORF">EHP00_204</name>
</gene>
<evidence type="ECO:0000256" key="3">
    <source>
        <dbReference type="ARBA" id="ARBA00022833"/>
    </source>
</evidence>
<dbReference type="InterPro" id="IPR053061">
    <property type="entry name" value="AN1-type_zinc_finger"/>
</dbReference>
<dbReference type="GO" id="GO:0008270">
    <property type="term" value="F:zinc ion binding"/>
    <property type="evidence" value="ECO:0007669"/>
    <property type="project" value="UniProtKB-KW"/>
</dbReference>
<dbReference type="Proteomes" id="UP000192758">
    <property type="component" value="Unassembled WGS sequence"/>
</dbReference>
<evidence type="ECO:0000256" key="4">
    <source>
        <dbReference type="PROSITE-ProRule" id="PRU00449"/>
    </source>
</evidence>
<dbReference type="AlphaFoldDB" id="A0A1W0E6G8"/>
<dbReference type="Pfam" id="PF01428">
    <property type="entry name" value="zf-AN1"/>
    <property type="match status" value="1"/>
</dbReference>
<dbReference type="PROSITE" id="PS51039">
    <property type="entry name" value="ZF_AN1"/>
    <property type="match status" value="1"/>
</dbReference>
<dbReference type="EMBL" id="MNPJ01000016">
    <property type="protein sequence ID" value="OQS54850.1"/>
    <property type="molecule type" value="Genomic_DNA"/>
</dbReference>
<name>A0A1W0E6G8_9MICR</name>